<dbReference type="Pfam" id="PF08757">
    <property type="entry name" value="CotH"/>
    <property type="match status" value="1"/>
</dbReference>
<dbReference type="PANTHER" id="PTHR40050">
    <property type="entry name" value="INNER SPORE COAT PROTEIN H"/>
    <property type="match status" value="1"/>
</dbReference>
<accession>A0A382PCT8</accession>
<dbReference type="AlphaFoldDB" id="A0A382PCT8"/>
<evidence type="ECO:0000313" key="1">
    <source>
        <dbReference type="EMBL" id="SVC71203.1"/>
    </source>
</evidence>
<protein>
    <submittedName>
        <fullName evidence="1">Uncharacterized protein</fullName>
    </submittedName>
</protein>
<dbReference type="PANTHER" id="PTHR40050:SF1">
    <property type="entry name" value="INNER SPORE COAT PROTEIN H"/>
    <property type="match status" value="1"/>
</dbReference>
<sequence length="345" mass="40068">GTFFKCEPQFHFGEDYLAFPDLKWYGADSNAYAYQKGYEMKSDHGWTDLLELIYTLNYNIDNIEEILNVDRVLWFFAASTVMPDLDNYFWFVPHNFYLYQNASGQFEIIPWDKDHTFGNALINPINDVGGNISWIYYYNPFEFENNTDRPLFSNLIQVPLYKLIYTAHLRTIIEDVYNVDYIYYWATEIQDSIESYADDDPNLFFPFLFGDYFRFNVDNLLGLWGSQYCGITSTVEPRLAYLLGHEEITKTPPVISSVTQANLTPEPGDTVFINSVVENATLVELMVTTSPYGAHFESVDMYDDGLHQDEGASDQIYGAYIPYFSNGMHVKYYIRARDNDAVILE</sequence>
<gene>
    <name evidence="1" type="ORF">METZ01_LOCUS324057</name>
</gene>
<dbReference type="EMBL" id="UINC01106495">
    <property type="protein sequence ID" value="SVC71203.1"/>
    <property type="molecule type" value="Genomic_DNA"/>
</dbReference>
<dbReference type="InterPro" id="IPR014867">
    <property type="entry name" value="Spore_coat_CotH_CotH2/3/7"/>
</dbReference>
<name>A0A382PCT8_9ZZZZ</name>
<feature type="non-terminal residue" evidence="1">
    <location>
        <position position="1"/>
    </location>
</feature>
<organism evidence="1">
    <name type="scientific">marine metagenome</name>
    <dbReference type="NCBI Taxonomy" id="408172"/>
    <lineage>
        <taxon>unclassified sequences</taxon>
        <taxon>metagenomes</taxon>
        <taxon>ecological metagenomes</taxon>
    </lineage>
</organism>
<proteinExistence type="predicted"/>
<feature type="non-terminal residue" evidence="1">
    <location>
        <position position="345"/>
    </location>
</feature>
<reference evidence="1" key="1">
    <citation type="submission" date="2018-05" db="EMBL/GenBank/DDBJ databases">
        <authorList>
            <person name="Lanie J.A."/>
            <person name="Ng W.-L."/>
            <person name="Kazmierczak K.M."/>
            <person name="Andrzejewski T.M."/>
            <person name="Davidsen T.M."/>
            <person name="Wayne K.J."/>
            <person name="Tettelin H."/>
            <person name="Glass J.I."/>
            <person name="Rusch D."/>
            <person name="Podicherti R."/>
            <person name="Tsui H.-C.T."/>
            <person name="Winkler M.E."/>
        </authorList>
    </citation>
    <scope>NUCLEOTIDE SEQUENCE</scope>
</reference>